<dbReference type="Pfam" id="PF16499">
    <property type="entry name" value="Melibiase_2"/>
    <property type="match status" value="1"/>
</dbReference>
<dbReference type="PANTHER" id="PTHR11452:SF14">
    <property type="entry name" value="ALPHA-GALACTOSIDASE A"/>
    <property type="match status" value="1"/>
</dbReference>
<name>A0A6G0WNS9_9STRA</name>
<evidence type="ECO:0000256" key="2">
    <source>
        <dbReference type="ARBA" id="ARBA00022801"/>
    </source>
</evidence>
<protein>
    <recommendedName>
        <fullName evidence="4">Alpha-galactosidase</fullName>
        <ecNumber evidence="4">3.2.1.22</ecNumber>
    </recommendedName>
    <alternativeName>
        <fullName evidence="4">Melibiase</fullName>
    </alternativeName>
</protein>
<proteinExistence type="inferred from homology"/>
<dbReference type="GO" id="GO:0016139">
    <property type="term" value="P:glycoside catabolic process"/>
    <property type="evidence" value="ECO:0007669"/>
    <property type="project" value="TreeGrafter"/>
</dbReference>
<comment type="caution">
    <text evidence="6">The sequence shown here is derived from an EMBL/GenBank/DDBJ whole genome shotgun (WGS) entry which is preliminary data.</text>
</comment>
<gene>
    <name evidence="6" type="ORF">Ae201684_013322</name>
</gene>
<reference evidence="6 7" key="1">
    <citation type="submission" date="2019-07" db="EMBL/GenBank/DDBJ databases">
        <title>Genomics analysis of Aphanomyces spp. identifies a new class of oomycete effector associated with host adaptation.</title>
        <authorList>
            <person name="Gaulin E."/>
        </authorList>
    </citation>
    <scope>NUCLEOTIDE SEQUENCE [LARGE SCALE GENOMIC DNA]</scope>
    <source>
        <strain evidence="6 7">ATCC 201684</strain>
    </source>
</reference>
<dbReference type="EMBL" id="VJMJ01000170">
    <property type="protein sequence ID" value="KAF0729023.1"/>
    <property type="molecule type" value="Genomic_DNA"/>
</dbReference>
<keyword evidence="2 4" id="KW-0378">Hydrolase</keyword>
<evidence type="ECO:0000313" key="7">
    <source>
        <dbReference type="Proteomes" id="UP000481153"/>
    </source>
</evidence>
<dbReference type="InterPro" id="IPR013785">
    <property type="entry name" value="Aldolase_TIM"/>
</dbReference>
<keyword evidence="5" id="KW-0732">Signal</keyword>
<dbReference type="InterPro" id="IPR002241">
    <property type="entry name" value="Glyco_hydro_27"/>
</dbReference>
<evidence type="ECO:0000256" key="1">
    <source>
        <dbReference type="ARBA" id="ARBA00009743"/>
    </source>
</evidence>
<dbReference type="VEuPathDB" id="FungiDB:AeMF1_001992"/>
<dbReference type="GO" id="GO:0009311">
    <property type="term" value="P:oligosaccharide metabolic process"/>
    <property type="evidence" value="ECO:0007669"/>
    <property type="project" value="TreeGrafter"/>
</dbReference>
<organism evidence="6 7">
    <name type="scientific">Aphanomyces euteiches</name>
    <dbReference type="NCBI Taxonomy" id="100861"/>
    <lineage>
        <taxon>Eukaryota</taxon>
        <taxon>Sar</taxon>
        <taxon>Stramenopiles</taxon>
        <taxon>Oomycota</taxon>
        <taxon>Saprolegniomycetes</taxon>
        <taxon>Saprolegniales</taxon>
        <taxon>Verrucalvaceae</taxon>
        <taxon>Aphanomyces</taxon>
    </lineage>
</organism>
<evidence type="ECO:0000256" key="4">
    <source>
        <dbReference type="RuleBase" id="RU361168"/>
    </source>
</evidence>
<dbReference type="PRINTS" id="PR00740">
    <property type="entry name" value="GLHYDRLASE27"/>
</dbReference>
<keyword evidence="3 4" id="KW-0326">Glycosidase</keyword>
<keyword evidence="7" id="KW-1185">Reference proteome</keyword>
<evidence type="ECO:0000256" key="3">
    <source>
        <dbReference type="ARBA" id="ARBA00023295"/>
    </source>
</evidence>
<dbReference type="SUPFAM" id="SSF51445">
    <property type="entry name" value="(Trans)glycosidases"/>
    <property type="match status" value="1"/>
</dbReference>
<comment type="catalytic activity">
    <reaction evidence="4">
        <text>Hydrolysis of terminal, non-reducing alpha-D-galactose residues in alpha-D-galactosides, including galactose oligosaccharides, galactomannans and galactolipids.</text>
        <dbReference type="EC" id="3.2.1.22"/>
    </reaction>
</comment>
<dbReference type="GO" id="GO:0004557">
    <property type="term" value="F:alpha-galactosidase activity"/>
    <property type="evidence" value="ECO:0007669"/>
    <property type="project" value="UniProtKB-EC"/>
</dbReference>
<dbReference type="EC" id="3.2.1.22" evidence="4"/>
<dbReference type="Gene3D" id="3.20.20.70">
    <property type="entry name" value="Aldolase class I"/>
    <property type="match status" value="1"/>
</dbReference>
<comment type="similarity">
    <text evidence="1 4">Belongs to the glycosyl hydrolase 27 family.</text>
</comment>
<evidence type="ECO:0000256" key="5">
    <source>
        <dbReference type="SAM" id="SignalP"/>
    </source>
</evidence>
<dbReference type="AlphaFoldDB" id="A0A6G0WNS9"/>
<sequence length="395" mass="43725">MRLVPWSWLLAVATSSSAPSQPSLMAGWTGYGLYDCSAACSLSESSPSCSSDVFYRRVIDAMVDQGYTKAGYSWLYIEDCWSQDTRDSFGRLQPNSQRFPHGFASLVDYAHHHGLLVALSIDLGPQTCHGLPGSWGHFGMDVHTIASWGFDRIVVETCSELPAPSTAYTMLSTLSSLIHQANLTSHCIVHPDLNATLVHAACDLVQRSPRVQDDWFDVSRQINDLLVHPTAEELIRGPLVVGGYGLTAGQARIQLAVWARHSFPLLLSVDLGMMDSSMKALVLNPFFLQAYRAKRIDTVEFQGKLPPNVLVWTQNVALVDEDHMPALVLIAVRLENRPPHGPLLFDIAWDDLKLPLDSTCRVTNVWKNSTQLDVKRRTTLSIAPFDAEILVLACK</sequence>
<dbReference type="Proteomes" id="UP000481153">
    <property type="component" value="Unassembled WGS sequence"/>
</dbReference>
<dbReference type="PANTHER" id="PTHR11452">
    <property type="entry name" value="ALPHA-GALACTOSIDASE/ALPHA-N-ACETYLGALACTOSAMINIDASE"/>
    <property type="match status" value="1"/>
</dbReference>
<feature type="chain" id="PRO_5026036748" description="Alpha-galactosidase" evidence="5">
    <location>
        <begin position="19"/>
        <end position="395"/>
    </location>
</feature>
<keyword evidence="4" id="KW-1015">Disulfide bond</keyword>
<feature type="signal peptide" evidence="5">
    <location>
        <begin position="1"/>
        <end position="18"/>
    </location>
</feature>
<accession>A0A6G0WNS9</accession>
<dbReference type="GO" id="GO:0005737">
    <property type="term" value="C:cytoplasm"/>
    <property type="evidence" value="ECO:0007669"/>
    <property type="project" value="TreeGrafter"/>
</dbReference>
<dbReference type="InterPro" id="IPR017853">
    <property type="entry name" value="GH"/>
</dbReference>
<evidence type="ECO:0000313" key="6">
    <source>
        <dbReference type="EMBL" id="KAF0729023.1"/>
    </source>
</evidence>